<dbReference type="Proteomes" id="UP000828941">
    <property type="component" value="Chromosome 3"/>
</dbReference>
<sequence length="358" mass="40029">MASDLEEKAKGAFIDENYELAVELLSQAIDLNPRSAELFSDRAQVNIKLNNFTEAVADANRAIELNPKLSKAYYRKGLACIKLEEYQTAKTAFESGASLAPEDTRFTNSIKKCDELIAEETGTIITEEKITPKDTSVDNVQPVNDPPQQVIAAPKPKYRHEFYQKPDAVVVTIFAKGVQKNCVSVEFGDQILSVVIDVPGEDAYNFQPRLFGKIIPAGSRYEVLSTKIEIHLAKAEPIQWTSLEYSKEGGVLQRANVSSVAGGQRPTYPSSKSTRVDWDKLEAQVKKEEKEEKLDGDAALNKFFRDIYQDADEDTRRAMRKSFVESNGTVLSTNWKEVGSKKVEGSPPDGMELKKWEY</sequence>
<dbReference type="EMBL" id="CM039428">
    <property type="protein sequence ID" value="KAI4351624.1"/>
    <property type="molecule type" value="Genomic_DNA"/>
</dbReference>
<gene>
    <name evidence="1" type="ORF">L6164_005967</name>
</gene>
<accession>A0ACB9PUE0</accession>
<comment type="caution">
    <text evidence="1">The sequence shown here is derived from an EMBL/GenBank/DDBJ whole genome shotgun (WGS) entry which is preliminary data.</text>
</comment>
<reference evidence="1 2" key="1">
    <citation type="journal article" date="2022" name="DNA Res.">
        <title>Chromosomal-level genome assembly of the orchid tree Bauhinia variegata (Leguminosae; Cercidoideae) supports the allotetraploid origin hypothesis of Bauhinia.</title>
        <authorList>
            <person name="Zhong Y."/>
            <person name="Chen Y."/>
            <person name="Zheng D."/>
            <person name="Pang J."/>
            <person name="Liu Y."/>
            <person name="Luo S."/>
            <person name="Meng S."/>
            <person name="Qian L."/>
            <person name="Wei D."/>
            <person name="Dai S."/>
            <person name="Zhou R."/>
        </authorList>
    </citation>
    <scope>NUCLEOTIDE SEQUENCE [LARGE SCALE GENOMIC DNA]</scope>
    <source>
        <strain evidence="1">BV-YZ2020</strain>
    </source>
</reference>
<organism evidence="1 2">
    <name type="scientific">Bauhinia variegata</name>
    <name type="common">Purple orchid tree</name>
    <name type="synonym">Phanera variegata</name>
    <dbReference type="NCBI Taxonomy" id="167791"/>
    <lineage>
        <taxon>Eukaryota</taxon>
        <taxon>Viridiplantae</taxon>
        <taxon>Streptophyta</taxon>
        <taxon>Embryophyta</taxon>
        <taxon>Tracheophyta</taxon>
        <taxon>Spermatophyta</taxon>
        <taxon>Magnoliopsida</taxon>
        <taxon>eudicotyledons</taxon>
        <taxon>Gunneridae</taxon>
        <taxon>Pentapetalae</taxon>
        <taxon>rosids</taxon>
        <taxon>fabids</taxon>
        <taxon>Fabales</taxon>
        <taxon>Fabaceae</taxon>
        <taxon>Cercidoideae</taxon>
        <taxon>Cercideae</taxon>
        <taxon>Bauhiniinae</taxon>
        <taxon>Bauhinia</taxon>
    </lineage>
</organism>
<name>A0ACB9PUE0_BAUVA</name>
<protein>
    <submittedName>
        <fullName evidence="1">Uncharacterized protein</fullName>
    </submittedName>
</protein>
<evidence type="ECO:0000313" key="2">
    <source>
        <dbReference type="Proteomes" id="UP000828941"/>
    </source>
</evidence>
<evidence type="ECO:0000313" key="1">
    <source>
        <dbReference type="EMBL" id="KAI4351624.1"/>
    </source>
</evidence>
<proteinExistence type="predicted"/>
<keyword evidence="2" id="KW-1185">Reference proteome</keyword>